<feature type="transmembrane region" description="Helical" evidence="7">
    <location>
        <begin position="295"/>
        <end position="315"/>
    </location>
</feature>
<evidence type="ECO:0000256" key="6">
    <source>
        <dbReference type="ARBA" id="ARBA00023136"/>
    </source>
</evidence>
<dbReference type="InterPro" id="IPR035906">
    <property type="entry name" value="MetI-like_sf"/>
</dbReference>
<evidence type="ECO:0000256" key="4">
    <source>
        <dbReference type="ARBA" id="ARBA00022692"/>
    </source>
</evidence>
<name>A0ABY3T864_9MICO</name>
<evidence type="ECO:0000256" key="2">
    <source>
        <dbReference type="ARBA" id="ARBA00022448"/>
    </source>
</evidence>
<keyword evidence="6 7" id="KW-0472">Membrane</keyword>
<keyword evidence="3" id="KW-1003">Cell membrane</keyword>
<evidence type="ECO:0000313" key="10">
    <source>
        <dbReference type="EMBL" id="UKF24969.1"/>
    </source>
</evidence>
<comment type="similarity">
    <text evidence="7">Belongs to the binding-protein-dependent transport system permease family.</text>
</comment>
<dbReference type="SUPFAM" id="SSF161098">
    <property type="entry name" value="MetI-like"/>
    <property type="match status" value="1"/>
</dbReference>
<keyword evidence="5 7" id="KW-1133">Transmembrane helix</keyword>
<evidence type="ECO:0000256" key="8">
    <source>
        <dbReference type="SAM" id="MobiDB-lite"/>
    </source>
</evidence>
<keyword evidence="4 7" id="KW-0812">Transmembrane</keyword>
<evidence type="ECO:0000313" key="11">
    <source>
        <dbReference type="Proteomes" id="UP001649473"/>
    </source>
</evidence>
<keyword evidence="2 7" id="KW-0813">Transport</keyword>
<feature type="domain" description="ABC transmembrane type-1" evidence="9">
    <location>
        <begin position="101"/>
        <end position="313"/>
    </location>
</feature>
<proteinExistence type="inferred from homology"/>
<dbReference type="EMBL" id="CP083439">
    <property type="protein sequence ID" value="UKF24969.1"/>
    <property type="molecule type" value="Genomic_DNA"/>
</dbReference>
<dbReference type="InterPro" id="IPR051393">
    <property type="entry name" value="ABC_transporter_permease"/>
</dbReference>
<evidence type="ECO:0000259" key="9">
    <source>
        <dbReference type="PROSITE" id="PS50928"/>
    </source>
</evidence>
<protein>
    <submittedName>
        <fullName evidence="10">Sugar ABC transporter permease</fullName>
    </submittedName>
</protein>
<gene>
    <name evidence="10" type="ORF">KYT88_14850</name>
</gene>
<feature type="transmembrane region" description="Helical" evidence="7">
    <location>
        <begin position="105"/>
        <end position="126"/>
    </location>
</feature>
<dbReference type="Proteomes" id="UP001649473">
    <property type="component" value="Chromosome"/>
</dbReference>
<evidence type="ECO:0000256" key="3">
    <source>
        <dbReference type="ARBA" id="ARBA00022475"/>
    </source>
</evidence>
<dbReference type="PROSITE" id="PS50928">
    <property type="entry name" value="ABC_TM1"/>
    <property type="match status" value="1"/>
</dbReference>
<dbReference type="InterPro" id="IPR000515">
    <property type="entry name" value="MetI-like"/>
</dbReference>
<feature type="transmembrane region" description="Helical" evidence="7">
    <location>
        <begin position="179"/>
        <end position="198"/>
    </location>
</feature>
<dbReference type="PANTHER" id="PTHR30193">
    <property type="entry name" value="ABC TRANSPORTER PERMEASE PROTEIN"/>
    <property type="match status" value="1"/>
</dbReference>
<feature type="transmembrane region" description="Helical" evidence="7">
    <location>
        <begin position="233"/>
        <end position="257"/>
    </location>
</feature>
<sequence>MTAAPGVAPRATPPVGRGTDAGRSTPRPQRPGSRSRSRGEAAVAWMLLTPNLFMLTLFVLVPLVWAVFVSLQRTDGFGGGTFTGLDNYQRLVSDPVFWRSAANTVLFTVIVTPLSMGLGLGAAVLLNSVLPARGLFRSILILPMAISGVATALIGVLLFDENSGLIDKLVRAVGLPGVPWQSDGTAAFVSIVLITLWWRVGFNMLIYLAGLQSVDAGVYEAGRLDGAGGWQRFRYLTVPLVGPSSFFLLILNVIYSFQVFDLVFVMTGGGPGNATSVIVTYAYDQGFVTRDQGYAAAIGVVLLAVMLAFTVVRWYSSRSRDLVD</sequence>
<feature type="transmembrane region" description="Helical" evidence="7">
    <location>
        <begin position="138"/>
        <end position="159"/>
    </location>
</feature>
<dbReference type="CDD" id="cd06261">
    <property type="entry name" value="TM_PBP2"/>
    <property type="match status" value="1"/>
</dbReference>
<accession>A0ABY3T864</accession>
<organism evidence="10 11">
    <name type="scientific">Clavibacter seminis</name>
    <dbReference type="NCBI Taxonomy" id="2860285"/>
    <lineage>
        <taxon>Bacteria</taxon>
        <taxon>Bacillati</taxon>
        <taxon>Actinomycetota</taxon>
        <taxon>Actinomycetes</taxon>
        <taxon>Micrococcales</taxon>
        <taxon>Microbacteriaceae</taxon>
        <taxon>Clavibacter</taxon>
    </lineage>
</organism>
<dbReference type="Gene3D" id="1.10.3720.10">
    <property type="entry name" value="MetI-like"/>
    <property type="match status" value="1"/>
</dbReference>
<dbReference type="RefSeq" id="WP_237583699.1">
    <property type="nucleotide sequence ID" value="NZ_CP083439.1"/>
</dbReference>
<dbReference type="Pfam" id="PF00528">
    <property type="entry name" value="BPD_transp_1"/>
    <property type="match status" value="1"/>
</dbReference>
<evidence type="ECO:0000256" key="5">
    <source>
        <dbReference type="ARBA" id="ARBA00022989"/>
    </source>
</evidence>
<reference evidence="11" key="1">
    <citation type="submission" date="2024-08" db="EMBL/GenBank/DDBJ databases">
        <title>Description of the novel species Clavibacter lycopersicum isolated from tomato seeds.</title>
        <authorList>
            <person name="Arizala E.D."/>
            <person name="Dobhal S."/>
            <person name="Alvarez A."/>
            <person name="Arif M."/>
        </authorList>
    </citation>
    <scope>NUCLEOTIDE SEQUENCE [LARGE SCALE GENOMIC DNA]</scope>
    <source>
        <strain evidence="11">A6099</strain>
    </source>
</reference>
<comment type="subcellular location">
    <subcellularLocation>
        <location evidence="1 7">Cell membrane</location>
        <topology evidence="1 7">Multi-pass membrane protein</topology>
    </subcellularLocation>
</comment>
<feature type="transmembrane region" description="Helical" evidence="7">
    <location>
        <begin position="43"/>
        <end position="68"/>
    </location>
</feature>
<evidence type="ECO:0000256" key="1">
    <source>
        <dbReference type="ARBA" id="ARBA00004651"/>
    </source>
</evidence>
<keyword evidence="11" id="KW-1185">Reference proteome</keyword>
<dbReference type="PANTHER" id="PTHR30193:SF41">
    <property type="entry name" value="DIACETYLCHITOBIOSE UPTAKE SYSTEM PERMEASE PROTEIN NGCF"/>
    <property type="match status" value="1"/>
</dbReference>
<evidence type="ECO:0000256" key="7">
    <source>
        <dbReference type="RuleBase" id="RU363032"/>
    </source>
</evidence>
<feature type="compositionally biased region" description="Low complexity" evidence="8">
    <location>
        <begin position="22"/>
        <end position="34"/>
    </location>
</feature>
<feature type="region of interest" description="Disordered" evidence="8">
    <location>
        <begin position="1"/>
        <end position="37"/>
    </location>
</feature>